<dbReference type="EMBL" id="CM008048">
    <property type="protein sequence ID" value="PVH63166.1"/>
    <property type="molecule type" value="Genomic_DNA"/>
</dbReference>
<protein>
    <submittedName>
        <fullName evidence="1">Uncharacterized protein</fullName>
    </submittedName>
</protein>
<gene>
    <name evidence="1" type="ORF">PAHAL_3G484800</name>
</gene>
<dbReference type="Proteomes" id="UP000243499">
    <property type="component" value="Chromosome 3"/>
</dbReference>
<dbReference type="Gramene" id="PVH63166">
    <property type="protein sequence ID" value="PVH63166"/>
    <property type="gene ID" value="PAHAL_3G484800"/>
</dbReference>
<dbReference type="AlphaFoldDB" id="A0A2T8KLX1"/>
<sequence>MLGRGWLSVTQFQAPCSNWRMQSRRPLSRCPSCIARSRWNSGPTRIMQCQCHAVCRGVNNLVQACIAWLLQGTINSKTMFVMVRGDGDSCARFLWALLGF</sequence>
<evidence type="ECO:0000313" key="1">
    <source>
        <dbReference type="EMBL" id="PVH63166.1"/>
    </source>
</evidence>
<reference evidence="1" key="1">
    <citation type="submission" date="2018-04" db="EMBL/GenBank/DDBJ databases">
        <title>WGS assembly of Panicum hallii.</title>
        <authorList>
            <person name="Lovell J."/>
            <person name="Jenkins J."/>
            <person name="Lowry D."/>
            <person name="Mamidi S."/>
            <person name="Sreedasyam A."/>
            <person name="Weng X."/>
            <person name="Barry K."/>
            <person name="Bonette J."/>
            <person name="Campitelli B."/>
            <person name="Daum C."/>
            <person name="Gordon S."/>
            <person name="Gould B."/>
            <person name="Lipzen A."/>
            <person name="Macqueen A."/>
            <person name="Palacio-Mejia J."/>
            <person name="Plott C."/>
            <person name="Shakirov E."/>
            <person name="Shu S."/>
            <person name="Yoshinaga Y."/>
            <person name="Zane M."/>
            <person name="Rokhsar D."/>
            <person name="Grimwood J."/>
            <person name="Schmutz J."/>
            <person name="Juenger T."/>
        </authorList>
    </citation>
    <scope>NUCLEOTIDE SEQUENCE [LARGE SCALE GENOMIC DNA]</scope>
    <source>
        <strain evidence="1">FIL2</strain>
    </source>
</reference>
<proteinExistence type="predicted"/>
<organism evidence="1">
    <name type="scientific">Panicum hallii</name>
    <dbReference type="NCBI Taxonomy" id="206008"/>
    <lineage>
        <taxon>Eukaryota</taxon>
        <taxon>Viridiplantae</taxon>
        <taxon>Streptophyta</taxon>
        <taxon>Embryophyta</taxon>
        <taxon>Tracheophyta</taxon>
        <taxon>Spermatophyta</taxon>
        <taxon>Magnoliopsida</taxon>
        <taxon>Liliopsida</taxon>
        <taxon>Poales</taxon>
        <taxon>Poaceae</taxon>
        <taxon>PACMAD clade</taxon>
        <taxon>Panicoideae</taxon>
        <taxon>Panicodae</taxon>
        <taxon>Paniceae</taxon>
        <taxon>Panicinae</taxon>
        <taxon>Panicum</taxon>
        <taxon>Panicum sect. Panicum</taxon>
    </lineage>
</organism>
<name>A0A2T8KLX1_9POAL</name>
<accession>A0A2T8KLX1</accession>